<dbReference type="Pfam" id="PF20434">
    <property type="entry name" value="BD-FAE"/>
    <property type="match status" value="1"/>
</dbReference>
<name>A0A1T5AAJ7_9BACT</name>
<dbReference type="KEGG" id="asx:CDL62_06270"/>
<dbReference type="PANTHER" id="PTHR48081:SF13">
    <property type="entry name" value="ALPHA_BETA HYDROLASE"/>
    <property type="match status" value="1"/>
</dbReference>
<dbReference type="EMBL" id="FUYV01000001">
    <property type="protein sequence ID" value="SKB32032.1"/>
    <property type="molecule type" value="Genomic_DNA"/>
</dbReference>
<dbReference type="InterPro" id="IPR050300">
    <property type="entry name" value="GDXG_lipolytic_enzyme"/>
</dbReference>
<feature type="domain" description="BD-FAE-like" evidence="2">
    <location>
        <begin position="40"/>
        <end position="261"/>
    </location>
</feature>
<dbReference type="OrthoDB" id="9777975at2"/>
<dbReference type="InterPro" id="IPR049492">
    <property type="entry name" value="BD-FAE-like_dom"/>
</dbReference>
<reference evidence="4" key="1">
    <citation type="submission" date="2017-02" db="EMBL/GenBank/DDBJ databases">
        <authorList>
            <person name="Varghese N."/>
            <person name="Submissions S."/>
        </authorList>
    </citation>
    <scope>NUCLEOTIDE SEQUENCE [LARGE SCALE GENOMIC DNA]</scope>
    <source>
        <strain evidence="4">DSM 24412</strain>
    </source>
</reference>
<dbReference type="SUPFAM" id="SSF53474">
    <property type="entry name" value="alpha/beta-Hydrolases"/>
    <property type="match status" value="1"/>
</dbReference>
<evidence type="ECO:0000313" key="3">
    <source>
        <dbReference type="EMBL" id="SKB32032.1"/>
    </source>
</evidence>
<sequence length="301" mass="33072">MKVYILTLFFLINIPLIAQDYSKNWKNVNYASDTLSFHNMDIFLPSVEKDSYPVIVYIYGSAWLSNSSKGADMNTIGKSLLDAGFAVVAPNHRASWDALFPAQIHDVKAVIRYIRANAEKYRLDTSFIGISGSSSGGNLAAMAGVTRNVRSFTLEGQEVDLEGEVGRYLDFCSSVDAVVAWFPPTNMLIMDSCGGTDFIHDDVNSPASRYIGGAIQENQTKTLLASPTTYASPNSPPFLIFHGNNDRVVPHCQSEVLYEALNDAGVDSELVIVEGGGHGPGVHEEEYINMMVDFFLQVYKN</sequence>
<protein>
    <submittedName>
        <fullName evidence="3">Acetyl esterase/lipase</fullName>
    </submittedName>
</protein>
<keyword evidence="4" id="KW-1185">Reference proteome</keyword>
<dbReference type="AlphaFoldDB" id="A0A1T5AAJ7"/>
<proteinExistence type="predicted"/>
<organism evidence="3 4">
    <name type="scientific">Alkalitalea saponilacus</name>
    <dbReference type="NCBI Taxonomy" id="889453"/>
    <lineage>
        <taxon>Bacteria</taxon>
        <taxon>Pseudomonadati</taxon>
        <taxon>Bacteroidota</taxon>
        <taxon>Bacteroidia</taxon>
        <taxon>Marinilabiliales</taxon>
        <taxon>Marinilabiliaceae</taxon>
        <taxon>Alkalitalea</taxon>
    </lineage>
</organism>
<evidence type="ECO:0000313" key="4">
    <source>
        <dbReference type="Proteomes" id="UP000191055"/>
    </source>
</evidence>
<keyword evidence="1" id="KW-0378">Hydrolase</keyword>
<dbReference type="RefSeq" id="WP_079555971.1">
    <property type="nucleotide sequence ID" value="NZ_CP021904.1"/>
</dbReference>
<dbReference type="GO" id="GO:0016787">
    <property type="term" value="F:hydrolase activity"/>
    <property type="evidence" value="ECO:0007669"/>
    <property type="project" value="UniProtKB-KW"/>
</dbReference>
<evidence type="ECO:0000259" key="2">
    <source>
        <dbReference type="Pfam" id="PF20434"/>
    </source>
</evidence>
<dbReference type="PANTHER" id="PTHR48081">
    <property type="entry name" value="AB HYDROLASE SUPERFAMILY PROTEIN C4A8.06C"/>
    <property type="match status" value="1"/>
</dbReference>
<accession>A0A1T5AAJ7</accession>
<evidence type="ECO:0000256" key="1">
    <source>
        <dbReference type="ARBA" id="ARBA00022801"/>
    </source>
</evidence>
<dbReference type="Proteomes" id="UP000191055">
    <property type="component" value="Unassembled WGS sequence"/>
</dbReference>
<dbReference type="Gene3D" id="3.40.50.1820">
    <property type="entry name" value="alpha/beta hydrolase"/>
    <property type="match status" value="1"/>
</dbReference>
<gene>
    <name evidence="3" type="ORF">SAMN03080601_00183</name>
</gene>
<dbReference type="InterPro" id="IPR029058">
    <property type="entry name" value="AB_hydrolase_fold"/>
</dbReference>
<dbReference type="STRING" id="889453.SAMN03080601_00183"/>